<accession>A0A892ZK54</accession>
<dbReference type="AlphaFoldDB" id="A0A892ZK54"/>
<organism evidence="1 2">
    <name type="scientific">Paralysiella testudinis</name>
    <dbReference type="NCBI Taxonomy" id="2809020"/>
    <lineage>
        <taxon>Bacteria</taxon>
        <taxon>Pseudomonadati</taxon>
        <taxon>Pseudomonadota</taxon>
        <taxon>Betaproteobacteria</taxon>
        <taxon>Neisseriales</taxon>
        <taxon>Neisseriaceae</taxon>
        <taxon>Paralysiella</taxon>
    </lineage>
</organism>
<dbReference type="EMBL" id="CP069798">
    <property type="protein sequence ID" value="QRQ82840.1"/>
    <property type="molecule type" value="Genomic_DNA"/>
</dbReference>
<sequence length="143" mass="16501">MLPEIELKAEAIGRLRLSLKRSLLSLKPPEGEPSTEAGIRLSDIYPPECLPAIAYRGRVLFAARDFDDTCYFVHQLYLHGYTAYESAVWPGSDAEYYRSLRAWPYICDCLKRKKPAKLHRFCQWQRLKNAACRGYGKISRKTV</sequence>
<proteinExistence type="predicted"/>
<dbReference type="Proteomes" id="UP000653156">
    <property type="component" value="Chromosome"/>
</dbReference>
<dbReference type="KEGG" id="ptes:JQU52_05515"/>
<dbReference type="RefSeq" id="WP_230340131.1">
    <property type="nucleotide sequence ID" value="NZ_CP069798.1"/>
</dbReference>
<gene>
    <name evidence="1" type="ORF">JQU52_05515</name>
</gene>
<evidence type="ECO:0000313" key="1">
    <source>
        <dbReference type="EMBL" id="QRQ82840.1"/>
    </source>
</evidence>
<protein>
    <submittedName>
        <fullName evidence="1">Uncharacterized protein</fullName>
    </submittedName>
</protein>
<keyword evidence="2" id="KW-1185">Reference proteome</keyword>
<reference evidence="1" key="1">
    <citation type="submission" date="2021-02" db="EMBL/GenBank/DDBJ databases">
        <title>Neisseriaceae sp. 26B isolated from the cloaca of a Common Toad-headed Turtle (Mesoclemmys nasuta).</title>
        <authorList>
            <person name="Spergser J."/>
            <person name="Busse H.-J."/>
        </authorList>
    </citation>
    <scope>NUCLEOTIDE SEQUENCE</scope>
    <source>
        <strain evidence="1">26B</strain>
    </source>
</reference>
<name>A0A892ZK54_9NEIS</name>
<evidence type="ECO:0000313" key="2">
    <source>
        <dbReference type="Proteomes" id="UP000653156"/>
    </source>
</evidence>